<keyword evidence="2" id="KW-1185">Reference proteome</keyword>
<organism evidence="1 2">
    <name type="scientific">Paraburkholderia hiiakae</name>
    <dbReference type="NCBI Taxonomy" id="1081782"/>
    <lineage>
        <taxon>Bacteria</taxon>
        <taxon>Pseudomonadati</taxon>
        <taxon>Pseudomonadota</taxon>
        <taxon>Betaproteobacteria</taxon>
        <taxon>Burkholderiales</taxon>
        <taxon>Burkholderiaceae</taxon>
        <taxon>Paraburkholderia</taxon>
    </lineage>
</organism>
<reference evidence="1 2" key="1">
    <citation type="submission" date="2020-10" db="EMBL/GenBank/DDBJ databases">
        <authorList>
            <person name="Peeters C."/>
        </authorList>
    </citation>
    <scope>NUCLEOTIDE SEQUENCE [LARGE SCALE GENOMIC DNA]</scope>
    <source>
        <strain evidence="1 2">LMG 27952</strain>
    </source>
</reference>
<dbReference type="EMBL" id="CAJHCQ010000015">
    <property type="protein sequence ID" value="CAD6552210.1"/>
    <property type="molecule type" value="Genomic_DNA"/>
</dbReference>
<evidence type="ECO:0000313" key="1">
    <source>
        <dbReference type="EMBL" id="CAD6552210.1"/>
    </source>
</evidence>
<name>A0ABN7I7J7_9BURK</name>
<gene>
    <name evidence="1" type="ORF">LMG27952_05254</name>
</gene>
<accession>A0ABN7I7J7</accession>
<proteinExistence type="predicted"/>
<protein>
    <recommendedName>
        <fullName evidence="3">Autotransporter domain-containing protein</fullName>
    </recommendedName>
</protein>
<sequence length="133" mass="14007">MRAPQARDGRTCFRRLAFGSQSVAQSNGGNGADFVRPQIYRSDVQKRANAVLALLPLTVTPDLSASTLGIRNGATGDPSLSMILGFNQLTSLGAGIEIDTGAVTKLFSRLRMVARYAFGKDVTGASLGLALSF</sequence>
<evidence type="ECO:0000313" key="2">
    <source>
        <dbReference type="Proteomes" id="UP000656319"/>
    </source>
</evidence>
<comment type="caution">
    <text evidence="1">The sequence shown here is derived from an EMBL/GenBank/DDBJ whole genome shotgun (WGS) entry which is preliminary data.</text>
</comment>
<evidence type="ECO:0008006" key="3">
    <source>
        <dbReference type="Google" id="ProtNLM"/>
    </source>
</evidence>
<dbReference type="Proteomes" id="UP000656319">
    <property type="component" value="Unassembled WGS sequence"/>
</dbReference>